<dbReference type="Pfam" id="PF05193">
    <property type="entry name" value="Peptidase_M16_C"/>
    <property type="match status" value="1"/>
</dbReference>
<evidence type="ECO:0000256" key="11">
    <source>
        <dbReference type="ARBA" id="ARBA00074992"/>
    </source>
</evidence>
<dbReference type="GO" id="GO:0046872">
    <property type="term" value="F:metal ion binding"/>
    <property type="evidence" value="ECO:0007669"/>
    <property type="project" value="UniProtKB-KW"/>
</dbReference>
<accession>A0AA39C496</accession>
<dbReference type="FunFam" id="3.30.830.10:FF:000030">
    <property type="entry name" value="Insulin-degrading enzyme"/>
    <property type="match status" value="1"/>
</dbReference>
<dbReference type="PANTHER" id="PTHR43690">
    <property type="entry name" value="NARDILYSIN"/>
    <property type="match status" value="1"/>
</dbReference>
<feature type="domain" description="Peptidase M16 N-terminal" evidence="14">
    <location>
        <begin position="70"/>
        <end position="207"/>
    </location>
</feature>
<keyword evidence="4" id="KW-0479">Metal-binding</keyword>
<keyword evidence="7" id="KW-0482">Metalloprotease</keyword>
<name>A0AA39C496_9HYME</name>
<protein>
    <recommendedName>
        <fullName evidence="10">Insulin-degrading enzyme</fullName>
        <ecNumber evidence="9">3.4.24.56</ecNumber>
    </recommendedName>
    <alternativeName>
        <fullName evidence="12">Insulin protease</fullName>
    </alternativeName>
    <alternativeName>
        <fullName evidence="11">Insulysin</fullName>
    </alternativeName>
</protein>
<keyword evidence="19" id="KW-1185">Reference proteome</keyword>
<evidence type="ECO:0000256" key="4">
    <source>
        <dbReference type="ARBA" id="ARBA00022723"/>
    </source>
</evidence>
<reference evidence="18" key="1">
    <citation type="journal article" date="2023" name="bioRxiv">
        <title>Scaffold-level genome assemblies of two parasitoid biocontrol wasps reveal the parthenogenesis mechanism and an associated novel virus.</title>
        <authorList>
            <person name="Inwood S."/>
            <person name="Skelly J."/>
            <person name="Guhlin J."/>
            <person name="Harrop T."/>
            <person name="Goldson S."/>
            <person name="Dearden P."/>
        </authorList>
    </citation>
    <scope>NUCLEOTIDE SEQUENCE</scope>
    <source>
        <strain evidence="18">Irish</strain>
        <tissue evidence="18">Whole body</tissue>
    </source>
</reference>
<dbReference type="Proteomes" id="UP001168990">
    <property type="component" value="Unassembled WGS sequence"/>
</dbReference>
<comment type="similarity">
    <text evidence="2 13">Belongs to the peptidase M16 family.</text>
</comment>
<evidence type="ECO:0000256" key="5">
    <source>
        <dbReference type="ARBA" id="ARBA00022801"/>
    </source>
</evidence>
<evidence type="ECO:0000256" key="13">
    <source>
        <dbReference type="RuleBase" id="RU004447"/>
    </source>
</evidence>
<dbReference type="FunFam" id="3.30.830.10:FF:000005">
    <property type="entry name" value="nardilysin isoform X1"/>
    <property type="match status" value="1"/>
</dbReference>
<feature type="domain" description="Peptidase M16 middle/third" evidence="16">
    <location>
        <begin position="419"/>
        <end position="701"/>
    </location>
</feature>
<feature type="domain" description="Coenzyme PQQ synthesis protein F-like C-terminal lobe" evidence="17">
    <location>
        <begin position="810"/>
        <end position="908"/>
    </location>
</feature>
<dbReference type="GO" id="GO:0005829">
    <property type="term" value="C:cytosol"/>
    <property type="evidence" value="ECO:0007669"/>
    <property type="project" value="TreeGrafter"/>
</dbReference>
<sequence length="1021" mass="117638">MLGVCNFTKLGRISIYKLPSQVLRKFSSSFGEANMTIINKNGVKERYDSIKKSPNDKRFYRGLILNNEMKVLLISDPTTDKSAASLNVQIGHLSDPDELPGLAHFCEHMLFLGTAKYPDLNEYHSYLSQHGGIANANTNLDCTNYYFDITPEYLEGALDRFSQFFLSPLFTESATELEMNAVNSEHEKNIANDSWRADQLDKSSANPNHPYSKFGTGNRDTLDVIPKKKGINVRDELLKFHNTWYSSNNMALSVLGKENLDDLEAMVINMFAEVKNKNVAAPEWPEHPFNNDHFGHKWFIVPIKDVRTLKMVFPLPDLRKYYRSSPAVYVTHLLGHEGNGSLLSALKKAGWSNSLVAGSRKAARGNCNFFNIIVDLTEDGIHHVDDIVTLTFQYINMLRSKGPIEWIFDECKQISQMDFDFKEKSPPTSYVNSTVYALHEYPMEEVLIAPCVPTEWRPDLIDNVMEHLIPEKIRIHVVGKAFVDIARESEFWYQTKFDKIKISDEVIKKWSAPGFNPDLKIPDKNEFIPTNFDIKANENSKIDKYPVIIEDNQLMRVWFKQDDEFRVPKVNLTFDFASPLTYMDPISYNLAYMYIQLFKDSLTEYTYNASLAGLSWEFTTGKYGVILVIGGYHDKNQIFLRKIMDKMVNFTIDKQRFDILKENYIRSLKNFEAEQPYQHAVYYLAVLLAEQVWTKDELLEASRYITIERLEEFVPQLLHKMYIECLVHGNLTKSEALEAVKIVESELTHAGKRRIIPLLPQQLMLHREINLQDGCHYLYEIENKVHKSSCTEVYYQSGLQSTESNMHLELLGRIIQEPCFNTLRTKEQLGYIVFSGIRRSNGAQGLRVIVQSDRHPQYVEDRIEAFMETMLEDLTNMSDEEFNRHKASLATIRLEKPKMMCTLSAVFWNEITNQQYNFDRANIEVAYLMTITKEQILSFFKEIIHSKSSIRRKLAVHIVSMANGGAGLEETNVDKNVESVNHISSLPTRVTDIHAFKSSQSLYPLLKPFGNVPRKGQRSKL</sequence>
<dbReference type="InterPro" id="IPR054734">
    <property type="entry name" value="PqqF-like_C_4"/>
</dbReference>
<evidence type="ECO:0000256" key="12">
    <source>
        <dbReference type="ARBA" id="ARBA00080349"/>
    </source>
</evidence>
<dbReference type="GO" id="GO:0004222">
    <property type="term" value="F:metalloendopeptidase activity"/>
    <property type="evidence" value="ECO:0007669"/>
    <property type="project" value="UniProtKB-EC"/>
</dbReference>
<gene>
    <name evidence="18" type="ORF">PV328_011319</name>
</gene>
<dbReference type="FunFam" id="3.30.830.10:FF:000004">
    <property type="entry name" value="Putative insulin-degrading enzyme"/>
    <property type="match status" value="1"/>
</dbReference>
<dbReference type="InterPro" id="IPR001431">
    <property type="entry name" value="Pept_M16_Zn_BS"/>
</dbReference>
<feature type="domain" description="Peptidase M16 C-terminal" evidence="15">
    <location>
        <begin position="234"/>
        <end position="413"/>
    </location>
</feature>
<evidence type="ECO:0000256" key="7">
    <source>
        <dbReference type="ARBA" id="ARBA00023049"/>
    </source>
</evidence>
<evidence type="ECO:0000259" key="14">
    <source>
        <dbReference type="Pfam" id="PF00675"/>
    </source>
</evidence>
<dbReference type="InterPro" id="IPR011765">
    <property type="entry name" value="Pept_M16_N"/>
</dbReference>
<evidence type="ECO:0000256" key="3">
    <source>
        <dbReference type="ARBA" id="ARBA00022670"/>
    </source>
</evidence>
<evidence type="ECO:0000256" key="9">
    <source>
        <dbReference type="ARBA" id="ARBA00066874"/>
    </source>
</evidence>
<keyword evidence="6" id="KW-0862">Zinc</keyword>
<proteinExistence type="inferred from homology"/>
<evidence type="ECO:0000256" key="8">
    <source>
        <dbReference type="ARBA" id="ARBA00052248"/>
    </source>
</evidence>
<dbReference type="InterPro" id="IPR007863">
    <property type="entry name" value="Peptidase_M16_C"/>
</dbReference>
<evidence type="ECO:0000259" key="16">
    <source>
        <dbReference type="Pfam" id="PF16187"/>
    </source>
</evidence>
<evidence type="ECO:0000313" key="19">
    <source>
        <dbReference type="Proteomes" id="UP001168990"/>
    </source>
</evidence>
<dbReference type="GO" id="GO:0051603">
    <property type="term" value="P:proteolysis involved in protein catabolic process"/>
    <property type="evidence" value="ECO:0007669"/>
    <property type="project" value="TreeGrafter"/>
</dbReference>
<dbReference type="PROSITE" id="PS00143">
    <property type="entry name" value="INSULINASE"/>
    <property type="match status" value="1"/>
</dbReference>
<evidence type="ECO:0000256" key="6">
    <source>
        <dbReference type="ARBA" id="ARBA00022833"/>
    </source>
</evidence>
<dbReference type="InterPro" id="IPR050626">
    <property type="entry name" value="Peptidase_M16"/>
</dbReference>
<dbReference type="FunFam" id="3.30.830.10:FF:000003">
    <property type="entry name" value="Insulin-degrading enzyme"/>
    <property type="match status" value="1"/>
</dbReference>
<dbReference type="Gene3D" id="3.30.830.10">
    <property type="entry name" value="Metalloenzyme, LuxS/M16 peptidase-like"/>
    <property type="match status" value="4"/>
</dbReference>
<organism evidence="18 19">
    <name type="scientific">Microctonus aethiopoides</name>
    <dbReference type="NCBI Taxonomy" id="144406"/>
    <lineage>
        <taxon>Eukaryota</taxon>
        <taxon>Metazoa</taxon>
        <taxon>Ecdysozoa</taxon>
        <taxon>Arthropoda</taxon>
        <taxon>Hexapoda</taxon>
        <taxon>Insecta</taxon>
        <taxon>Pterygota</taxon>
        <taxon>Neoptera</taxon>
        <taxon>Endopterygota</taxon>
        <taxon>Hymenoptera</taxon>
        <taxon>Apocrita</taxon>
        <taxon>Ichneumonoidea</taxon>
        <taxon>Braconidae</taxon>
        <taxon>Euphorinae</taxon>
        <taxon>Microctonus</taxon>
    </lineage>
</organism>
<dbReference type="InterPro" id="IPR011249">
    <property type="entry name" value="Metalloenz_LuxS/M16"/>
</dbReference>
<dbReference type="EMBL" id="JAQQBS010001425">
    <property type="protein sequence ID" value="KAK0157598.1"/>
    <property type="molecule type" value="Genomic_DNA"/>
</dbReference>
<evidence type="ECO:0000256" key="2">
    <source>
        <dbReference type="ARBA" id="ARBA00007261"/>
    </source>
</evidence>
<comment type="cofactor">
    <cofactor evidence="1">
        <name>Zn(2+)</name>
        <dbReference type="ChEBI" id="CHEBI:29105"/>
    </cofactor>
</comment>
<evidence type="ECO:0000256" key="1">
    <source>
        <dbReference type="ARBA" id="ARBA00001947"/>
    </source>
</evidence>
<dbReference type="Pfam" id="PF22456">
    <property type="entry name" value="PqqF-like_C_4"/>
    <property type="match status" value="1"/>
</dbReference>
<evidence type="ECO:0000313" key="18">
    <source>
        <dbReference type="EMBL" id="KAK0157598.1"/>
    </source>
</evidence>
<evidence type="ECO:0000256" key="10">
    <source>
        <dbReference type="ARBA" id="ARBA00070422"/>
    </source>
</evidence>
<keyword evidence="5" id="KW-0378">Hydrolase</keyword>
<dbReference type="SUPFAM" id="SSF63411">
    <property type="entry name" value="LuxS/MPP-like metallohydrolase"/>
    <property type="match status" value="4"/>
</dbReference>
<dbReference type="GO" id="GO:0005739">
    <property type="term" value="C:mitochondrion"/>
    <property type="evidence" value="ECO:0007669"/>
    <property type="project" value="TreeGrafter"/>
</dbReference>
<comment type="caution">
    <text evidence="18">The sequence shown here is derived from an EMBL/GenBank/DDBJ whole genome shotgun (WGS) entry which is preliminary data.</text>
</comment>
<dbReference type="PANTHER" id="PTHR43690:SF18">
    <property type="entry name" value="INSULIN-DEGRADING ENZYME-RELATED"/>
    <property type="match status" value="1"/>
</dbReference>
<dbReference type="AlphaFoldDB" id="A0AA39C496"/>
<dbReference type="Pfam" id="PF16187">
    <property type="entry name" value="Peptidase_M16_M"/>
    <property type="match status" value="1"/>
</dbReference>
<keyword evidence="3" id="KW-0645">Protease</keyword>
<evidence type="ECO:0000259" key="17">
    <source>
        <dbReference type="Pfam" id="PF22456"/>
    </source>
</evidence>
<dbReference type="Pfam" id="PF00675">
    <property type="entry name" value="Peptidase_M16"/>
    <property type="match status" value="1"/>
</dbReference>
<dbReference type="EC" id="3.4.24.56" evidence="9"/>
<dbReference type="GO" id="GO:0043171">
    <property type="term" value="P:peptide catabolic process"/>
    <property type="evidence" value="ECO:0007669"/>
    <property type="project" value="TreeGrafter"/>
</dbReference>
<comment type="catalytic activity">
    <reaction evidence="8">
        <text>Degradation of insulin, glucagon and other polypeptides. No action on proteins.</text>
        <dbReference type="EC" id="3.4.24.56"/>
    </reaction>
</comment>
<evidence type="ECO:0000259" key="15">
    <source>
        <dbReference type="Pfam" id="PF05193"/>
    </source>
</evidence>
<dbReference type="InterPro" id="IPR032632">
    <property type="entry name" value="Peptidase_M16_M"/>
</dbReference>
<reference evidence="18" key="2">
    <citation type="submission" date="2023-03" db="EMBL/GenBank/DDBJ databases">
        <authorList>
            <person name="Inwood S.N."/>
            <person name="Skelly J.G."/>
            <person name="Guhlin J."/>
            <person name="Harrop T.W.R."/>
            <person name="Goldson S.G."/>
            <person name="Dearden P.K."/>
        </authorList>
    </citation>
    <scope>NUCLEOTIDE SEQUENCE</scope>
    <source>
        <strain evidence="18">Irish</strain>
        <tissue evidence="18">Whole body</tissue>
    </source>
</reference>